<dbReference type="InterPro" id="IPR036390">
    <property type="entry name" value="WH_DNA-bd_sf"/>
</dbReference>
<dbReference type="InterPro" id="IPR050707">
    <property type="entry name" value="HTH_MetabolicPath_Reg"/>
</dbReference>
<organism evidence="6 7">
    <name type="scientific">Nocardiopsis flavescens</name>
    <dbReference type="NCBI Taxonomy" id="758803"/>
    <lineage>
        <taxon>Bacteria</taxon>
        <taxon>Bacillati</taxon>
        <taxon>Actinomycetota</taxon>
        <taxon>Actinomycetes</taxon>
        <taxon>Streptosporangiales</taxon>
        <taxon>Nocardiopsidaceae</taxon>
        <taxon>Nocardiopsis</taxon>
    </lineage>
</organism>
<dbReference type="GO" id="GO:0003677">
    <property type="term" value="F:DNA binding"/>
    <property type="evidence" value="ECO:0007669"/>
    <property type="project" value="UniProtKB-KW"/>
</dbReference>
<dbReference type="Pfam" id="PF09339">
    <property type="entry name" value="HTH_IclR"/>
    <property type="match status" value="1"/>
</dbReference>
<evidence type="ECO:0000256" key="3">
    <source>
        <dbReference type="ARBA" id="ARBA00023163"/>
    </source>
</evidence>
<dbReference type="PROSITE" id="PS51077">
    <property type="entry name" value="HTH_ICLR"/>
    <property type="match status" value="1"/>
</dbReference>
<evidence type="ECO:0000259" key="4">
    <source>
        <dbReference type="PROSITE" id="PS51077"/>
    </source>
</evidence>
<dbReference type="Proteomes" id="UP000184452">
    <property type="component" value="Unassembled WGS sequence"/>
</dbReference>
<dbReference type="Gene3D" id="3.30.450.40">
    <property type="match status" value="1"/>
</dbReference>
<sequence length="268" mass="28508">MSTPPASHAPADHADDRQGANGVHRALQIIFAVAEAEGPDMGVSELARSLNLSKTVVHRVVRTLVDDGFFQMDERTRRYRLGPAAVSVGLSALARMEVPEIVRPHLEALVDHSSETATFSVRYGDKRMYLSQVLSPQEIRMAVPLGKLFPLHIGGSSRAILAGMAPEELDRHLERALPGEGNAPERARIADEAAAVRARGFTVSAGERQADAGSVAAPVFDARGQVYGSLSVCGPLNRVRDERALALGPVVVEAARAVSAGLGFRAPA</sequence>
<dbReference type="InterPro" id="IPR014757">
    <property type="entry name" value="Tscrpt_reg_IclR_C"/>
</dbReference>
<dbReference type="RefSeq" id="WP_073374944.1">
    <property type="nucleotide sequence ID" value="NZ_FQZK01000001.1"/>
</dbReference>
<proteinExistence type="predicted"/>
<dbReference type="PANTHER" id="PTHR30136:SF24">
    <property type="entry name" value="HTH-TYPE TRANSCRIPTIONAL REPRESSOR ALLR"/>
    <property type="match status" value="1"/>
</dbReference>
<evidence type="ECO:0000313" key="6">
    <source>
        <dbReference type="EMBL" id="SHI63733.1"/>
    </source>
</evidence>
<dbReference type="EMBL" id="FQZK01000001">
    <property type="protein sequence ID" value="SHI63733.1"/>
    <property type="molecule type" value="Genomic_DNA"/>
</dbReference>
<dbReference type="GO" id="GO:0003700">
    <property type="term" value="F:DNA-binding transcription factor activity"/>
    <property type="evidence" value="ECO:0007669"/>
    <property type="project" value="TreeGrafter"/>
</dbReference>
<keyword evidence="3" id="KW-0804">Transcription</keyword>
<evidence type="ECO:0000256" key="2">
    <source>
        <dbReference type="ARBA" id="ARBA00023125"/>
    </source>
</evidence>
<evidence type="ECO:0000259" key="5">
    <source>
        <dbReference type="PROSITE" id="PS51078"/>
    </source>
</evidence>
<dbReference type="InterPro" id="IPR036388">
    <property type="entry name" value="WH-like_DNA-bd_sf"/>
</dbReference>
<dbReference type="Pfam" id="PF01614">
    <property type="entry name" value="IclR_C"/>
    <property type="match status" value="1"/>
</dbReference>
<accession>A0A1M6CS92</accession>
<dbReference type="SUPFAM" id="SSF46785">
    <property type="entry name" value="Winged helix' DNA-binding domain"/>
    <property type="match status" value="1"/>
</dbReference>
<feature type="domain" description="IclR-ED" evidence="5">
    <location>
        <begin position="84"/>
        <end position="264"/>
    </location>
</feature>
<reference evidence="6 7" key="1">
    <citation type="submission" date="2016-11" db="EMBL/GenBank/DDBJ databases">
        <authorList>
            <person name="Jaros S."/>
            <person name="Januszkiewicz K."/>
            <person name="Wedrychowicz H."/>
        </authorList>
    </citation>
    <scope>NUCLEOTIDE SEQUENCE [LARGE SCALE GENOMIC DNA]</scope>
    <source>
        <strain evidence="6 7">CGMCC 4.5723</strain>
    </source>
</reference>
<dbReference type="OrthoDB" id="8479143at2"/>
<dbReference type="InterPro" id="IPR005471">
    <property type="entry name" value="Tscrpt_reg_IclR_N"/>
</dbReference>
<name>A0A1M6CS92_9ACTN</name>
<gene>
    <name evidence="6" type="ORF">SAMN05421803_101797</name>
</gene>
<dbReference type="SMART" id="SM00346">
    <property type="entry name" value="HTH_ICLR"/>
    <property type="match status" value="1"/>
</dbReference>
<dbReference type="Gene3D" id="1.10.10.10">
    <property type="entry name" value="Winged helix-like DNA-binding domain superfamily/Winged helix DNA-binding domain"/>
    <property type="match status" value="1"/>
</dbReference>
<dbReference type="AlphaFoldDB" id="A0A1M6CS92"/>
<protein>
    <submittedName>
        <fullName evidence="6">DNA-binding transcriptional regulator, IclR family</fullName>
    </submittedName>
</protein>
<dbReference type="STRING" id="758803.SAMN05421803_101797"/>
<dbReference type="GO" id="GO:0045892">
    <property type="term" value="P:negative regulation of DNA-templated transcription"/>
    <property type="evidence" value="ECO:0007669"/>
    <property type="project" value="TreeGrafter"/>
</dbReference>
<keyword evidence="2 6" id="KW-0238">DNA-binding</keyword>
<dbReference type="InterPro" id="IPR029016">
    <property type="entry name" value="GAF-like_dom_sf"/>
</dbReference>
<evidence type="ECO:0000313" key="7">
    <source>
        <dbReference type="Proteomes" id="UP000184452"/>
    </source>
</evidence>
<keyword evidence="1" id="KW-0805">Transcription regulation</keyword>
<evidence type="ECO:0000256" key="1">
    <source>
        <dbReference type="ARBA" id="ARBA00023015"/>
    </source>
</evidence>
<dbReference type="PANTHER" id="PTHR30136">
    <property type="entry name" value="HELIX-TURN-HELIX TRANSCRIPTIONAL REGULATOR, ICLR FAMILY"/>
    <property type="match status" value="1"/>
</dbReference>
<dbReference type="PROSITE" id="PS51078">
    <property type="entry name" value="ICLR_ED"/>
    <property type="match status" value="1"/>
</dbReference>
<keyword evidence="7" id="KW-1185">Reference proteome</keyword>
<feature type="domain" description="HTH iclR-type" evidence="4">
    <location>
        <begin position="20"/>
        <end position="83"/>
    </location>
</feature>
<dbReference type="SUPFAM" id="SSF55781">
    <property type="entry name" value="GAF domain-like"/>
    <property type="match status" value="1"/>
</dbReference>